<dbReference type="Proteomes" id="UP001611075">
    <property type="component" value="Unassembled WGS sequence"/>
</dbReference>
<keyword evidence="2" id="KW-0732">Signal</keyword>
<accession>A0ABW7SSD4</accession>
<protein>
    <recommendedName>
        <fullName evidence="5">Lipoprotein</fullName>
    </recommendedName>
</protein>
<proteinExistence type="predicted"/>
<gene>
    <name evidence="3" type="ORF">ACH4OY_28630</name>
</gene>
<evidence type="ECO:0000313" key="3">
    <source>
        <dbReference type="EMBL" id="MFI0796620.1"/>
    </source>
</evidence>
<evidence type="ECO:0000256" key="1">
    <source>
        <dbReference type="SAM" id="MobiDB-lite"/>
    </source>
</evidence>
<evidence type="ECO:0000313" key="4">
    <source>
        <dbReference type="Proteomes" id="UP001611075"/>
    </source>
</evidence>
<evidence type="ECO:0000256" key="2">
    <source>
        <dbReference type="SAM" id="SignalP"/>
    </source>
</evidence>
<name>A0ABW7SSD4_9ACTN</name>
<dbReference type="PROSITE" id="PS51257">
    <property type="entry name" value="PROKAR_LIPOPROTEIN"/>
    <property type="match status" value="1"/>
</dbReference>
<dbReference type="RefSeq" id="WP_396684915.1">
    <property type="nucleotide sequence ID" value="NZ_JBIRPU010000030.1"/>
</dbReference>
<feature type="region of interest" description="Disordered" evidence="1">
    <location>
        <begin position="26"/>
        <end position="47"/>
    </location>
</feature>
<dbReference type="EMBL" id="JBIRPU010000030">
    <property type="protein sequence ID" value="MFI0796620.1"/>
    <property type="molecule type" value="Genomic_DNA"/>
</dbReference>
<reference evidence="3 4" key="1">
    <citation type="submission" date="2024-10" db="EMBL/GenBank/DDBJ databases">
        <title>The Natural Products Discovery Center: Release of the First 8490 Sequenced Strains for Exploring Actinobacteria Biosynthetic Diversity.</title>
        <authorList>
            <person name="Kalkreuter E."/>
            <person name="Kautsar S.A."/>
            <person name="Yang D."/>
            <person name="Bader C.D."/>
            <person name="Teijaro C.N."/>
            <person name="Fluegel L."/>
            <person name="Davis C.M."/>
            <person name="Simpson J.R."/>
            <person name="Lauterbach L."/>
            <person name="Steele A.D."/>
            <person name="Gui C."/>
            <person name="Meng S."/>
            <person name="Li G."/>
            <person name="Viehrig K."/>
            <person name="Ye F."/>
            <person name="Su P."/>
            <person name="Kiefer A.F."/>
            <person name="Nichols A."/>
            <person name="Cepeda A.J."/>
            <person name="Yan W."/>
            <person name="Fan B."/>
            <person name="Jiang Y."/>
            <person name="Adhikari A."/>
            <person name="Zheng C.-J."/>
            <person name="Schuster L."/>
            <person name="Cowan T.M."/>
            <person name="Smanski M.J."/>
            <person name="Chevrette M.G."/>
            <person name="De Carvalho L.P.S."/>
            <person name="Shen B."/>
        </authorList>
    </citation>
    <scope>NUCLEOTIDE SEQUENCE [LARGE SCALE GENOMIC DNA]</scope>
    <source>
        <strain evidence="3 4">NPDC021253</strain>
    </source>
</reference>
<sequence>MIRPATASRAIAGVAVLLVTGCGARPSTAPSDPGPPNGAPSTMLAPPATGALAADLDGAVPDAPASPDPAAVAAATRFVRAWARPGLPADRWLAGVQPLAIPAYAELLTTVNPANVPASRVTGPGWVSSALTARMVVDIPTDAGVLRVTVVRSGHRWLVATIGRREEAGAR</sequence>
<feature type="chain" id="PRO_5045105516" description="Lipoprotein" evidence="2">
    <location>
        <begin position="25"/>
        <end position="171"/>
    </location>
</feature>
<comment type="caution">
    <text evidence="3">The sequence shown here is derived from an EMBL/GenBank/DDBJ whole genome shotgun (WGS) entry which is preliminary data.</text>
</comment>
<feature type="signal peptide" evidence="2">
    <location>
        <begin position="1"/>
        <end position="24"/>
    </location>
</feature>
<evidence type="ECO:0008006" key="5">
    <source>
        <dbReference type="Google" id="ProtNLM"/>
    </source>
</evidence>
<organism evidence="3 4">
    <name type="scientific">Micromonospora rubida</name>
    <dbReference type="NCBI Taxonomy" id="2697657"/>
    <lineage>
        <taxon>Bacteria</taxon>
        <taxon>Bacillati</taxon>
        <taxon>Actinomycetota</taxon>
        <taxon>Actinomycetes</taxon>
        <taxon>Micromonosporales</taxon>
        <taxon>Micromonosporaceae</taxon>
        <taxon>Micromonospora</taxon>
    </lineage>
</organism>
<keyword evidence="4" id="KW-1185">Reference proteome</keyword>